<sequence>MSSLSFSLLAPPLSSLISLSPSRCLLSRSVRDVLLPSEAPPLHLRGPAQPHVRAVLVRGHRAAVVGGRGGSVRDRAELVNASGAELGPFLGPWIHVPGPGLVLTLVSVPGGSTFLVLVVFASEVKIRRVTEHIANFKEQTFVFRTHSERYERSYWLFLLVFFLQSLNALLTRLSGIEFPFQDKPPTDAETGAADLMY</sequence>
<evidence type="ECO:0000313" key="8">
    <source>
        <dbReference type="Proteomes" id="UP001460270"/>
    </source>
</evidence>
<evidence type="ECO:0000256" key="2">
    <source>
        <dbReference type="ARBA" id="ARBA00005787"/>
    </source>
</evidence>
<feature type="transmembrane region" description="Helical" evidence="6">
    <location>
        <begin position="154"/>
        <end position="173"/>
    </location>
</feature>
<dbReference type="GO" id="GO:0007605">
    <property type="term" value="P:sensory perception of sound"/>
    <property type="evidence" value="ECO:0007669"/>
    <property type="project" value="UniProtKB-ARBA"/>
</dbReference>
<dbReference type="PANTHER" id="PTHR31548:SF4">
    <property type="entry name" value="CLARIN-1"/>
    <property type="match status" value="1"/>
</dbReference>
<dbReference type="EMBL" id="JBBPFD010000173">
    <property type="protein sequence ID" value="KAK7879916.1"/>
    <property type="molecule type" value="Genomic_DNA"/>
</dbReference>
<keyword evidence="5 6" id="KW-0472">Membrane</keyword>
<feature type="transmembrane region" description="Helical" evidence="6">
    <location>
        <begin position="100"/>
        <end position="121"/>
    </location>
</feature>
<evidence type="ECO:0000256" key="1">
    <source>
        <dbReference type="ARBA" id="ARBA00004141"/>
    </source>
</evidence>
<dbReference type="PANTHER" id="PTHR31548">
    <property type="entry name" value="CLARIN"/>
    <property type="match status" value="1"/>
</dbReference>
<protein>
    <submittedName>
        <fullName evidence="7">Uncharacterized protein</fullName>
    </submittedName>
</protein>
<evidence type="ECO:0000313" key="7">
    <source>
        <dbReference type="EMBL" id="KAK7879916.1"/>
    </source>
</evidence>
<reference evidence="8" key="1">
    <citation type="submission" date="2024-04" db="EMBL/GenBank/DDBJ databases">
        <title>Salinicola lusitanus LLJ914,a marine bacterium isolated from the Okinawa Trough.</title>
        <authorList>
            <person name="Li J."/>
        </authorList>
    </citation>
    <scope>NUCLEOTIDE SEQUENCE [LARGE SCALE GENOMIC DNA]</scope>
</reference>
<evidence type="ECO:0000256" key="5">
    <source>
        <dbReference type="ARBA" id="ARBA00023136"/>
    </source>
</evidence>
<dbReference type="GO" id="GO:0016020">
    <property type="term" value="C:membrane"/>
    <property type="evidence" value="ECO:0007669"/>
    <property type="project" value="UniProtKB-SubCell"/>
</dbReference>
<keyword evidence="8" id="KW-1185">Reference proteome</keyword>
<accession>A0AAW0MLA8</accession>
<keyword evidence="4 6" id="KW-1133">Transmembrane helix</keyword>
<name>A0AAW0MLA8_9GOBI</name>
<dbReference type="InterPro" id="IPR026748">
    <property type="entry name" value="Clarin"/>
</dbReference>
<dbReference type="Proteomes" id="UP001460270">
    <property type="component" value="Unassembled WGS sequence"/>
</dbReference>
<keyword evidence="3 6" id="KW-0812">Transmembrane</keyword>
<comment type="caution">
    <text evidence="7">The sequence shown here is derived from an EMBL/GenBank/DDBJ whole genome shotgun (WGS) entry which is preliminary data.</text>
</comment>
<gene>
    <name evidence="7" type="ORF">WMY93_033417</name>
</gene>
<dbReference type="AlphaFoldDB" id="A0AAW0MLA8"/>
<proteinExistence type="inferred from homology"/>
<evidence type="ECO:0000256" key="4">
    <source>
        <dbReference type="ARBA" id="ARBA00022989"/>
    </source>
</evidence>
<organism evidence="7 8">
    <name type="scientific">Mugilogobius chulae</name>
    <name type="common">yellowstripe goby</name>
    <dbReference type="NCBI Taxonomy" id="88201"/>
    <lineage>
        <taxon>Eukaryota</taxon>
        <taxon>Metazoa</taxon>
        <taxon>Chordata</taxon>
        <taxon>Craniata</taxon>
        <taxon>Vertebrata</taxon>
        <taxon>Euteleostomi</taxon>
        <taxon>Actinopterygii</taxon>
        <taxon>Neopterygii</taxon>
        <taxon>Teleostei</taxon>
        <taxon>Neoteleostei</taxon>
        <taxon>Acanthomorphata</taxon>
        <taxon>Gobiaria</taxon>
        <taxon>Gobiiformes</taxon>
        <taxon>Gobioidei</taxon>
        <taxon>Gobiidae</taxon>
        <taxon>Gobionellinae</taxon>
        <taxon>Mugilogobius</taxon>
    </lineage>
</organism>
<dbReference type="GO" id="GO:0050957">
    <property type="term" value="P:equilibrioception"/>
    <property type="evidence" value="ECO:0007669"/>
    <property type="project" value="TreeGrafter"/>
</dbReference>
<dbReference type="Pfam" id="PF25807">
    <property type="entry name" value="Clarin-2"/>
    <property type="match status" value="1"/>
</dbReference>
<evidence type="ECO:0000256" key="3">
    <source>
        <dbReference type="ARBA" id="ARBA00022692"/>
    </source>
</evidence>
<comment type="subcellular location">
    <subcellularLocation>
        <location evidence="1">Membrane</location>
        <topology evidence="1">Multi-pass membrane protein</topology>
    </subcellularLocation>
</comment>
<evidence type="ECO:0000256" key="6">
    <source>
        <dbReference type="SAM" id="Phobius"/>
    </source>
</evidence>
<comment type="similarity">
    <text evidence="2">Belongs to the clarin family.</text>
</comment>